<evidence type="ECO:0000313" key="1">
    <source>
        <dbReference type="EMBL" id="CAK9145034.1"/>
    </source>
</evidence>
<accession>A0ABC8RJ80</accession>
<reference evidence="1 2" key="1">
    <citation type="submission" date="2024-02" db="EMBL/GenBank/DDBJ databases">
        <authorList>
            <person name="Vignale AGUSTIN F."/>
            <person name="Sosa J E."/>
            <person name="Modenutti C."/>
        </authorList>
    </citation>
    <scope>NUCLEOTIDE SEQUENCE [LARGE SCALE GENOMIC DNA]</scope>
</reference>
<evidence type="ECO:0000313" key="2">
    <source>
        <dbReference type="Proteomes" id="UP001642360"/>
    </source>
</evidence>
<protein>
    <submittedName>
        <fullName evidence="1">Uncharacterized protein</fullName>
    </submittedName>
</protein>
<sequence>MTEMDDDYGIHKAKFHHCATNLSHKRGDPTIHLLRHLETCMPHLAAITGKGNGPTQKLFALGITDLDCAFGGGLTTSMTKRRVVIADNISDCLLNWGIVNKASTITLDNASTNDALVKSLRDSFAVKGKLFFTGPKGKKLDSFNTKKQESKNFKKATIVRTCLHHPDAPTGSSSNVNSRKGEFPLVHHHLDASHHRLNVAKPTCFCFSTKVASYWILLQPTATP</sequence>
<name>A0ABC8RJ80_9AQUA</name>
<gene>
    <name evidence="1" type="ORF">ILEXP_LOCUS12825</name>
</gene>
<organism evidence="1 2">
    <name type="scientific">Ilex paraguariensis</name>
    <name type="common">yerba mate</name>
    <dbReference type="NCBI Taxonomy" id="185542"/>
    <lineage>
        <taxon>Eukaryota</taxon>
        <taxon>Viridiplantae</taxon>
        <taxon>Streptophyta</taxon>
        <taxon>Embryophyta</taxon>
        <taxon>Tracheophyta</taxon>
        <taxon>Spermatophyta</taxon>
        <taxon>Magnoliopsida</taxon>
        <taxon>eudicotyledons</taxon>
        <taxon>Gunneridae</taxon>
        <taxon>Pentapetalae</taxon>
        <taxon>asterids</taxon>
        <taxon>campanulids</taxon>
        <taxon>Aquifoliales</taxon>
        <taxon>Aquifoliaceae</taxon>
        <taxon>Ilex</taxon>
    </lineage>
</organism>
<keyword evidence="2" id="KW-1185">Reference proteome</keyword>
<dbReference type="Proteomes" id="UP001642360">
    <property type="component" value="Unassembled WGS sequence"/>
</dbReference>
<proteinExistence type="predicted"/>
<dbReference type="AlphaFoldDB" id="A0ABC8RJ80"/>
<comment type="caution">
    <text evidence="1">The sequence shown here is derived from an EMBL/GenBank/DDBJ whole genome shotgun (WGS) entry which is preliminary data.</text>
</comment>
<dbReference type="EMBL" id="CAUOFW020001456">
    <property type="protein sequence ID" value="CAK9145034.1"/>
    <property type="molecule type" value="Genomic_DNA"/>
</dbReference>